<protein>
    <submittedName>
        <fullName evidence="2">Uncharacterized protein</fullName>
    </submittedName>
</protein>
<dbReference type="AlphaFoldDB" id="A0A345ZAV1"/>
<keyword evidence="1" id="KW-0732">Signal</keyword>
<sequence length="153" mass="17202">MKLIISACILMLYCLNFSALTAQEEGYESISLTADDHAGLILLNQNFVQAAKNNDTTQAEQLITQGVDINYQDELGNTAAHYAWSADTKFYSCYNEIRGMLFIAQARLDIPNHENKTAQDYLNEIKLPFTNMNSDELMNYIVDSLSKKNSSSI</sequence>
<reference evidence="2 3" key="1">
    <citation type="submission" date="2017-12" db="EMBL/GenBank/DDBJ databases">
        <title>Chromulinavorax destructans is a abundant pathogen of dominant heterotrophic picoflagllates.</title>
        <authorList>
            <person name="Deeg C.M."/>
            <person name="Zimmer M."/>
            <person name="Suttle C.A."/>
        </authorList>
    </citation>
    <scope>NUCLEOTIDE SEQUENCE [LARGE SCALE GENOMIC DNA]</scope>
    <source>
        <strain evidence="2 3">SeV1</strain>
    </source>
</reference>
<feature type="signal peptide" evidence="1">
    <location>
        <begin position="1"/>
        <end position="22"/>
    </location>
</feature>
<dbReference type="KEGG" id="cdes:C0J27_01490"/>
<evidence type="ECO:0000313" key="2">
    <source>
        <dbReference type="EMBL" id="AXK60418.1"/>
    </source>
</evidence>
<organism evidence="2 3">
    <name type="scientific">Candidatus Chromulinivorax destructor</name>
    <dbReference type="NCBI Taxonomy" id="2066483"/>
    <lineage>
        <taxon>Bacteria</taxon>
        <taxon>Candidatus Babelota</taxon>
        <taxon>Candidatus Babeliae</taxon>
        <taxon>Candidatus Babeliales</taxon>
        <taxon>Candidatus Chromulinivoraceae</taxon>
        <taxon>Candidatus Chromulinivorax</taxon>
    </lineage>
</organism>
<proteinExistence type="predicted"/>
<name>A0A345ZAV1_9BACT</name>
<dbReference type="InterPro" id="IPR036770">
    <property type="entry name" value="Ankyrin_rpt-contain_sf"/>
</dbReference>
<dbReference type="Proteomes" id="UP000254834">
    <property type="component" value="Chromosome"/>
</dbReference>
<dbReference type="SUPFAM" id="SSF48403">
    <property type="entry name" value="Ankyrin repeat"/>
    <property type="match status" value="1"/>
</dbReference>
<feature type="chain" id="PRO_5016716627" evidence="1">
    <location>
        <begin position="23"/>
        <end position="153"/>
    </location>
</feature>
<dbReference type="Gene3D" id="1.25.40.20">
    <property type="entry name" value="Ankyrin repeat-containing domain"/>
    <property type="match status" value="1"/>
</dbReference>
<dbReference type="RefSeq" id="WP_115585433.1">
    <property type="nucleotide sequence ID" value="NZ_CP025544.1"/>
</dbReference>
<evidence type="ECO:0000256" key="1">
    <source>
        <dbReference type="SAM" id="SignalP"/>
    </source>
</evidence>
<accession>A0A345ZAV1</accession>
<dbReference type="OrthoDB" id="407974at2"/>
<dbReference type="EMBL" id="CP025544">
    <property type="protein sequence ID" value="AXK60418.1"/>
    <property type="molecule type" value="Genomic_DNA"/>
</dbReference>
<gene>
    <name evidence="2" type="ORF">C0J27_01490</name>
</gene>
<evidence type="ECO:0000313" key="3">
    <source>
        <dbReference type="Proteomes" id="UP000254834"/>
    </source>
</evidence>
<keyword evidence="3" id="KW-1185">Reference proteome</keyword>